<name>A0ABX5JB73_9RHOB</name>
<evidence type="ECO:0000313" key="2">
    <source>
        <dbReference type="Proteomes" id="UP000240800"/>
    </source>
</evidence>
<proteinExistence type="predicted"/>
<accession>A0ABX5JB73</accession>
<dbReference type="RefSeq" id="WP_069332347.1">
    <property type="nucleotide sequence ID" value="NZ_MABH01000147.1"/>
</dbReference>
<dbReference type="Gene3D" id="1.25.40.380">
    <property type="entry name" value="Protein of unknown function DUF1810"/>
    <property type="match status" value="1"/>
</dbReference>
<dbReference type="InterPro" id="IPR036287">
    <property type="entry name" value="Rv1873-like_sf"/>
</dbReference>
<keyword evidence="2" id="KW-1185">Reference proteome</keyword>
<organism evidence="1 2">
    <name type="scientific">Cereibacter johrii</name>
    <dbReference type="NCBI Taxonomy" id="445629"/>
    <lineage>
        <taxon>Bacteria</taxon>
        <taxon>Pseudomonadati</taxon>
        <taxon>Pseudomonadota</taxon>
        <taxon>Alphaproteobacteria</taxon>
        <taxon>Rhodobacterales</taxon>
        <taxon>Paracoccaceae</taxon>
        <taxon>Cereibacter</taxon>
    </lineage>
</organism>
<reference evidence="1 2" key="1">
    <citation type="submission" date="2018-04" db="EMBL/GenBank/DDBJ databases">
        <title>Genomic Encyclopedia of Type Strains, Phase III (KMG-III): the genomes of soil and plant-associated and newly described type strains.</title>
        <authorList>
            <person name="Whitman W."/>
        </authorList>
    </citation>
    <scope>NUCLEOTIDE SEQUENCE [LARGE SCALE GENOMIC DNA]</scope>
    <source>
        <strain evidence="1 2">JA192</strain>
    </source>
</reference>
<dbReference type="Proteomes" id="UP000240800">
    <property type="component" value="Unassembled WGS sequence"/>
</dbReference>
<sequence>MQDDPHELKRFLAAQMPVFDAAVKELRAGRKESHWMWFVFPQLRGLGRSETAERYGIASMEEARAYLAHPVLGKRLEFATETVLSVDPPSLHTLFGSPDDLKFHSSMSLFDAADGSAHSVFRAALGRWFGGRPDEGTARILGLRTGL</sequence>
<evidence type="ECO:0000313" key="1">
    <source>
        <dbReference type="EMBL" id="PTM78990.1"/>
    </source>
</evidence>
<dbReference type="EMBL" id="PZZW01000003">
    <property type="protein sequence ID" value="PTM78990.1"/>
    <property type="molecule type" value="Genomic_DNA"/>
</dbReference>
<dbReference type="PIRSF" id="PIRSF008546">
    <property type="entry name" value="UCP008546"/>
    <property type="match status" value="1"/>
</dbReference>
<gene>
    <name evidence="1" type="ORF">C8J29_10382</name>
</gene>
<dbReference type="SUPFAM" id="SSF140736">
    <property type="entry name" value="Rv1873-like"/>
    <property type="match status" value="1"/>
</dbReference>
<dbReference type="InterPro" id="IPR014937">
    <property type="entry name" value="DUF1810"/>
</dbReference>
<protein>
    <submittedName>
        <fullName evidence="1">Uncharacterized protein (DUF1810 family)</fullName>
    </submittedName>
</protein>
<comment type="caution">
    <text evidence="1">The sequence shown here is derived from an EMBL/GenBank/DDBJ whole genome shotgun (WGS) entry which is preliminary data.</text>
</comment>
<dbReference type="Pfam" id="PF08837">
    <property type="entry name" value="DUF1810"/>
    <property type="match status" value="1"/>
</dbReference>